<dbReference type="Proteomes" id="UP001164794">
    <property type="component" value="Chromosome"/>
</dbReference>
<evidence type="ECO:0000313" key="1">
    <source>
        <dbReference type="EMBL" id="WAV96420.1"/>
    </source>
</evidence>
<name>A0ABY7JJG6_9BURK</name>
<dbReference type="EMBL" id="CP098248">
    <property type="protein sequence ID" value="WAV96420.1"/>
    <property type="molecule type" value="Genomic_DNA"/>
</dbReference>
<accession>A0ABY7JJG6</accession>
<dbReference type="RefSeq" id="WP_269263897.1">
    <property type="nucleotide sequence ID" value="NZ_CP098248.1"/>
</dbReference>
<gene>
    <name evidence="1" type="ORF">NB645_06105</name>
</gene>
<reference evidence="1" key="1">
    <citation type="journal article" date="2022" name="Front. Microbiol.">
        <title>New perspectives on an old grouping: The genomic and phenotypic variability of Oxalobacter formigenes and the implications for calcium oxalate stone prevention.</title>
        <authorList>
            <person name="Chmiel J.A."/>
            <person name="Carr C."/>
            <person name="Stuivenberg G.A."/>
            <person name="Venema R."/>
            <person name="Chanyi R.M."/>
            <person name="Al K.F."/>
            <person name="Giguere D."/>
            <person name="Say H."/>
            <person name="Akouris P.P."/>
            <person name="Dominguez Romero S.A."/>
            <person name="Kwong A."/>
            <person name="Tai V."/>
            <person name="Koval S.F."/>
            <person name="Razvi H."/>
            <person name="Bjazevic J."/>
            <person name="Burton J.P."/>
        </authorList>
    </citation>
    <scope>NUCLEOTIDE SEQUENCE</scope>
    <source>
        <strain evidence="1">HOxNP-1</strain>
    </source>
</reference>
<evidence type="ECO:0008006" key="3">
    <source>
        <dbReference type="Google" id="ProtNLM"/>
    </source>
</evidence>
<evidence type="ECO:0000313" key="2">
    <source>
        <dbReference type="Proteomes" id="UP001164794"/>
    </source>
</evidence>
<proteinExistence type="predicted"/>
<sequence>MPVNVLFPVGLTGIMARVPLSWIMPAGILRQANLLKNGSPVVHFARMTSAFAPKRVSVYMRVTVLFRMCALLFLAACRSPLPDISAGPFVSGSSSVRQNPDYSGCYEVQRQVAAGISGKSV</sequence>
<keyword evidence="2" id="KW-1185">Reference proteome</keyword>
<protein>
    <recommendedName>
        <fullName evidence="3">Lipoprotein</fullName>
    </recommendedName>
</protein>
<organism evidence="1 2">
    <name type="scientific">Oxalobacter aliiformigenes</name>
    <dbReference type="NCBI Taxonomy" id="2946593"/>
    <lineage>
        <taxon>Bacteria</taxon>
        <taxon>Pseudomonadati</taxon>
        <taxon>Pseudomonadota</taxon>
        <taxon>Betaproteobacteria</taxon>
        <taxon>Burkholderiales</taxon>
        <taxon>Oxalobacteraceae</taxon>
        <taxon>Oxalobacter</taxon>
    </lineage>
</organism>